<dbReference type="InterPro" id="IPR036779">
    <property type="entry name" value="LysM_dom_sf"/>
</dbReference>
<dbReference type="PANTHER" id="PTHR20932">
    <property type="entry name" value="LYSM AND PUTATIVE PEPTIDOGLYCAN-BINDING DOMAIN-CONTAINING PROTEIN"/>
    <property type="match status" value="1"/>
</dbReference>
<dbReference type="InterPro" id="IPR045030">
    <property type="entry name" value="LYSM1-4"/>
</dbReference>
<evidence type="ECO:0000313" key="5">
    <source>
        <dbReference type="Proteomes" id="UP000472270"/>
    </source>
</evidence>
<keyword evidence="5" id="KW-1185">Reference proteome</keyword>
<organism evidence="4 5">
    <name type="scientific">Sinocyclocheilus rhinocerous</name>
    <dbReference type="NCBI Taxonomy" id="307959"/>
    <lineage>
        <taxon>Eukaryota</taxon>
        <taxon>Metazoa</taxon>
        <taxon>Chordata</taxon>
        <taxon>Craniata</taxon>
        <taxon>Vertebrata</taxon>
        <taxon>Euteleostomi</taxon>
        <taxon>Actinopterygii</taxon>
        <taxon>Neopterygii</taxon>
        <taxon>Teleostei</taxon>
        <taxon>Ostariophysi</taxon>
        <taxon>Cypriniformes</taxon>
        <taxon>Cyprinidae</taxon>
        <taxon>Cyprininae</taxon>
        <taxon>Sinocyclocheilus</taxon>
    </lineage>
</organism>
<evidence type="ECO:0000313" key="4">
    <source>
        <dbReference type="Ensembl" id="ENSSRHP00000003137.1"/>
    </source>
</evidence>
<dbReference type="Gene3D" id="3.10.350.10">
    <property type="entry name" value="LysM domain"/>
    <property type="match status" value="1"/>
</dbReference>
<sequence length="88" mass="9488">MAEFSPVLPPLRDDGGVGRYGQPLFPRSRSGSESDSELSQSLARTKTRSYGSTASVTAPLGEKYIEHRVTDGDTLQGIALKYGVTRGR</sequence>
<reference evidence="4" key="2">
    <citation type="submission" date="2025-09" db="UniProtKB">
        <authorList>
            <consortium name="Ensembl"/>
        </authorList>
    </citation>
    <scope>IDENTIFICATION</scope>
</reference>
<dbReference type="AlphaFoldDB" id="A0A673FT58"/>
<accession>A0A673FT58</accession>
<dbReference type="PROSITE" id="PS51782">
    <property type="entry name" value="LYSM"/>
    <property type="match status" value="1"/>
</dbReference>
<dbReference type="CDD" id="cd00118">
    <property type="entry name" value="LysM"/>
    <property type="match status" value="1"/>
</dbReference>
<dbReference type="Ensembl" id="ENSSRHT00000003256.1">
    <property type="protein sequence ID" value="ENSSRHP00000003137.1"/>
    <property type="gene ID" value="ENSSRHG00000002162.1"/>
</dbReference>
<dbReference type="Proteomes" id="UP000472270">
    <property type="component" value="Unassembled WGS sequence"/>
</dbReference>
<feature type="compositionally biased region" description="Low complexity" evidence="2">
    <location>
        <begin position="27"/>
        <end position="42"/>
    </location>
</feature>
<evidence type="ECO:0000259" key="3">
    <source>
        <dbReference type="PROSITE" id="PS51782"/>
    </source>
</evidence>
<dbReference type="PANTHER" id="PTHR20932:SF4">
    <property type="entry name" value="AND PUTATIVE PEPTIDOGLYCAN-BINDING DOMAIN-CONTAINING PROTEIN 2-RELATED"/>
    <property type="match status" value="1"/>
</dbReference>
<evidence type="ECO:0000256" key="2">
    <source>
        <dbReference type="SAM" id="MobiDB-lite"/>
    </source>
</evidence>
<proteinExistence type="predicted"/>
<feature type="region of interest" description="Disordered" evidence="2">
    <location>
        <begin position="1"/>
        <end position="57"/>
    </location>
</feature>
<protein>
    <recommendedName>
        <fullName evidence="1">LysM and putative peptidoglycan-binding domain-containing protein 2</fullName>
    </recommendedName>
</protein>
<dbReference type="InterPro" id="IPR018392">
    <property type="entry name" value="LysM"/>
</dbReference>
<name>A0A673FT58_9TELE</name>
<gene>
    <name evidence="4" type="primary">LOC107747616</name>
</gene>
<feature type="domain" description="LysM" evidence="3">
    <location>
        <begin position="65"/>
        <end position="88"/>
    </location>
</feature>
<reference evidence="4" key="1">
    <citation type="submission" date="2025-08" db="UniProtKB">
        <authorList>
            <consortium name="Ensembl"/>
        </authorList>
    </citation>
    <scope>IDENTIFICATION</scope>
</reference>
<evidence type="ECO:0000256" key="1">
    <source>
        <dbReference type="ARBA" id="ARBA00040997"/>
    </source>
</evidence>